<dbReference type="PATRIC" id="fig|765913.3.peg.4467"/>
<feature type="domain" description="PPM-type phosphatase" evidence="2">
    <location>
        <begin position="307"/>
        <end position="553"/>
    </location>
</feature>
<comment type="caution">
    <text evidence="3">The sequence shown here is derived from an EMBL/GenBank/DDBJ whole genome shotgun (WGS) entry which is preliminary data.</text>
</comment>
<feature type="compositionally biased region" description="Low complexity" evidence="1">
    <location>
        <begin position="139"/>
        <end position="154"/>
    </location>
</feature>
<feature type="region of interest" description="Disordered" evidence="1">
    <location>
        <begin position="92"/>
        <end position="190"/>
    </location>
</feature>
<dbReference type="EMBL" id="AFWT01000059">
    <property type="protein sequence ID" value="EGV27789.1"/>
    <property type="molecule type" value="Genomic_DNA"/>
</dbReference>
<gene>
    <name evidence="3" type="ORF">ThidrDRAFT_4395</name>
</gene>
<dbReference type="Gene3D" id="3.60.40.10">
    <property type="entry name" value="PPM-type phosphatase domain"/>
    <property type="match status" value="1"/>
</dbReference>
<feature type="compositionally biased region" description="Basic and acidic residues" evidence="1">
    <location>
        <begin position="92"/>
        <end position="113"/>
    </location>
</feature>
<reference evidence="3 4" key="1">
    <citation type="submission" date="2011-06" db="EMBL/GenBank/DDBJ databases">
        <title>The draft genome of Thiorhodococcus drewsii AZ1.</title>
        <authorList>
            <consortium name="US DOE Joint Genome Institute (JGI-PGF)"/>
            <person name="Lucas S."/>
            <person name="Han J."/>
            <person name="Lapidus A."/>
            <person name="Cheng J.-F."/>
            <person name="Goodwin L."/>
            <person name="Pitluck S."/>
            <person name="Peters L."/>
            <person name="Land M.L."/>
            <person name="Hauser L."/>
            <person name="Vogl K."/>
            <person name="Liu Z."/>
            <person name="Imhoff J."/>
            <person name="Thiel V."/>
            <person name="Frigaard N.-U."/>
            <person name="Bryant D.A."/>
            <person name="Woyke T.J."/>
        </authorList>
    </citation>
    <scope>NUCLEOTIDE SEQUENCE [LARGE SCALE GENOMIC DNA]</scope>
    <source>
        <strain evidence="3 4">AZ1</strain>
    </source>
</reference>
<evidence type="ECO:0000259" key="2">
    <source>
        <dbReference type="Pfam" id="PF13672"/>
    </source>
</evidence>
<dbReference type="Proteomes" id="UP000004200">
    <property type="component" value="Unassembled WGS sequence"/>
</dbReference>
<dbReference type="eggNOG" id="COG0631">
    <property type="taxonomic scope" value="Bacteria"/>
</dbReference>
<accession>G2E7Y1</accession>
<dbReference type="Pfam" id="PF13672">
    <property type="entry name" value="PP2C_2"/>
    <property type="match status" value="1"/>
</dbReference>
<organism evidence="3 4">
    <name type="scientific">Thiorhodococcus drewsii AZ1</name>
    <dbReference type="NCBI Taxonomy" id="765913"/>
    <lineage>
        <taxon>Bacteria</taxon>
        <taxon>Pseudomonadati</taxon>
        <taxon>Pseudomonadota</taxon>
        <taxon>Gammaproteobacteria</taxon>
        <taxon>Chromatiales</taxon>
        <taxon>Chromatiaceae</taxon>
        <taxon>Thiorhodococcus</taxon>
    </lineage>
</organism>
<keyword evidence="4" id="KW-1185">Reference proteome</keyword>
<protein>
    <recommendedName>
        <fullName evidence="2">PPM-type phosphatase domain-containing protein</fullName>
    </recommendedName>
</protein>
<dbReference type="InterPro" id="IPR001932">
    <property type="entry name" value="PPM-type_phosphatase-like_dom"/>
</dbReference>
<proteinExistence type="predicted"/>
<dbReference type="InterPro" id="IPR036457">
    <property type="entry name" value="PPM-type-like_dom_sf"/>
</dbReference>
<evidence type="ECO:0000313" key="3">
    <source>
        <dbReference type="EMBL" id="EGV27789.1"/>
    </source>
</evidence>
<dbReference type="AlphaFoldDB" id="G2E7Y1"/>
<name>G2E7Y1_9GAMM</name>
<evidence type="ECO:0000256" key="1">
    <source>
        <dbReference type="SAM" id="MobiDB-lite"/>
    </source>
</evidence>
<dbReference type="STRING" id="765913.ThidrDRAFT_4395"/>
<dbReference type="Gene3D" id="2.60.40.10">
    <property type="entry name" value="Immunoglobulins"/>
    <property type="match status" value="1"/>
</dbReference>
<dbReference type="SUPFAM" id="SSF81606">
    <property type="entry name" value="PP2C-like"/>
    <property type="match status" value="1"/>
</dbReference>
<evidence type="ECO:0000313" key="4">
    <source>
        <dbReference type="Proteomes" id="UP000004200"/>
    </source>
</evidence>
<sequence length="570" mass="62123">MGAKDRPLTAEQRRQRDASLEDLIWGLFGQNNVPFFDKSSFSPTLVEEFVRSEEALEAAEQFATQLLQLWRLRYPGKSLRLRPRGNLSDTVERHVLPDFSDKSAPERPNKGQDAKPVPNADAEGKSEMPTTDQGHSPVPATADSSASSQSDSAPGPSPDTKPESRPGDIPSTGTPDPRPPDPRASFSLPNAKVGVAYAETPQGRTPEGIQVRLVDVRLPEGLGLGFDPDRGEVSGTPAHEGDYRIPLRWTLDGKETYSGDCLLIVNPDPQSLWKVLEPPADAPYRKDHIDSRLIQGDDYRILAASRRGRSHEHAGSFRDDDFHIARDPDSGWDLILVADGAGSAPFSREGSRLAVSAAGDHLSASLAGEMGTRVDEALAGWAEDPQETARAIGTEFHYLFHKAAQLAVQSIEHEAGTRGAAARDYATTLLAAAIRRQGSETFLATFWMGDGAIAAYGPRGRVRLMGTPDGGEFAGQTRFLDRASISDQGFAKRIGIGRFADLNAVLLMTDGVSDPRFETDNGLSDPTRWDALWDDLVPLLELPDPEQRIADWLGFFSPGHHDDRTIALLW</sequence>
<dbReference type="OrthoDB" id="963478at2"/>
<dbReference type="InterPro" id="IPR013783">
    <property type="entry name" value="Ig-like_fold"/>
</dbReference>
<dbReference type="RefSeq" id="WP_007043107.1">
    <property type="nucleotide sequence ID" value="NZ_AFWT01000059.1"/>
</dbReference>